<proteinExistence type="predicted"/>
<evidence type="ECO:0000259" key="3">
    <source>
        <dbReference type="PROSITE" id="PS51175"/>
    </source>
</evidence>
<organism evidence="4 5">
    <name type="scientific">Cellulomonas cellasea DSM 20118</name>
    <dbReference type="NCBI Taxonomy" id="1408250"/>
    <lineage>
        <taxon>Bacteria</taxon>
        <taxon>Bacillati</taxon>
        <taxon>Actinomycetota</taxon>
        <taxon>Actinomycetes</taxon>
        <taxon>Micrococcales</taxon>
        <taxon>Cellulomonadaceae</taxon>
        <taxon>Cellulomonas</taxon>
    </lineage>
</organism>
<comment type="caution">
    <text evidence="4">The sequence shown here is derived from an EMBL/GenBank/DDBJ whole genome shotgun (WGS) entry which is preliminary data.</text>
</comment>
<dbReference type="OrthoDB" id="264773at2"/>
<dbReference type="Pfam" id="PF03422">
    <property type="entry name" value="CBM_6"/>
    <property type="match status" value="1"/>
</dbReference>
<dbReference type="RefSeq" id="WP_084142393.1">
    <property type="nucleotide sequence ID" value="NZ_AXNT01000002.1"/>
</dbReference>
<name>A0A0A0BEX8_9CELL</name>
<dbReference type="Proteomes" id="UP000029833">
    <property type="component" value="Unassembled WGS sequence"/>
</dbReference>
<keyword evidence="5" id="KW-1185">Reference proteome</keyword>
<dbReference type="PROSITE" id="PS51175">
    <property type="entry name" value="CBM6"/>
    <property type="match status" value="1"/>
</dbReference>
<dbReference type="InterPro" id="IPR006584">
    <property type="entry name" value="Cellulose-bd_IV"/>
</dbReference>
<dbReference type="PANTHER" id="PTHR43662">
    <property type="match status" value="1"/>
</dbReference>
<accession>A0A0A0BEX8</accession>
<feature type="domain" description="CBM6" evidence="3">
    <location>
        <begin position="54"/>
        <end position="183"/>
    </location>
</feature>
<dbReference type="GO" id="GO:0030246">
    <property type="term" value="F:carbohydrate binding"/>
    <property type="evidence" value="ECO:0007669"/>
    <property type="project" value="InterPro"/>
</dbReference>
<keyword evidence="1" id="KW-0732">Signal</keyword>
<reference evidence="4 5" key="1">
    <citation type="submission" date="2013-10" db="EMBL/GenBank/DDBJ databases">
        <authorList>
            <person name="Wang G."/>
            <person name="Zhuang W."/>
        </authorList>
    </citation>
    <scope>NUCLEOTIDE SEQUENCE [LARGE SCALE GENOMIC DNA]</scope>
    <source>
        <strain evidence="4 5">DSM 20118</strain>
    </source>
</reference>
<evidence type="ECO:0000313" key="4">
    <source>
        <dbReference type="EMBL" id="KGM03886.1"/>
    </source>
</evidence>
<dbReference type="InterPro" id="IPR005084">
    <property type="entry name" value="CBM6"/>
</dbReference>
<dbReference type="SMART" id="SM00606">
    <property type="entry name" value="CBD_IV"/>
    <property type="match status" value="1"/>
</dbReference>
<dbReference type="Gene3D" id="2.60.120.260">
    <property type="entry name" value="Galactose-binding domain-like"/>
    <property type="match status" value="1"/>
</dbReference>
<dbReference type="STRING" id="1408250.Q760_07790"/>
<gene>
    <name evidence="4" type="ORF">Q760_07790</name>
</gene>
<evidence type="ECO:0000256" key="1">
    <source>
        <dbReference type="ARBA" id="ARBA00022729"/>
    </source>
</evidence>
<dbReference type="CDD" id="cd04084">
    <property type="entry name" value="CBM6_xylanase-like"/>
    <property type="match status" value="1"/>
</dbReference>
<dbReference type="SUPFAM" id="SSF49785">
    <property type="entry name" value="Galactose-binding domain-like"/>
    <property type="match status" value="1"/>
</dbReference>
<dbReference type="InterPro" id="IPR008979">
    <property type="entry name" value="Galactose-bd-like_sf"/>
</dbReference>
<evidence type="ECO:0000256" key="2">
    <source>
        <dbReference type="SAM" id="MobiDB-lite"/>
    </source>
</evidence>
<feature type="region of interest" description="Disordered" evidence="2">
    <location>
        <begin position="1"/>
        <end position="21"/>
    </location>
</feature>
<dbReference type="Pfam" id="PF09362">
    <property type="entry name" value="DUF1996"/>
    <property type="match status" value="1"/>
</dbReference>
<sequence length="478" mass="50043">MNSRHQRTAASPTAAGRAPTSRGRRAVAALILAAAGALAVTVGPLSAASAAETVTVQAESYGAESGARTESTGDTGGGRNVGWLADGDWLRYDNVDLGLTGAHKATLRLASASSAGGTVELRADSRTGPLLGTFAVSSTGGWQTWTTKTASSMTMATGAHTVYLVLRSPQAGDFVNLNWFTVTADESHTMPPMPTAGWIPVDAAKQAADTAAFFALTPKPITNDPVRVPEFHALCQVSHHLNDDPIVVPNQPGASHNHTFIGATTTDAFSTFDSLKAGGTNCNPVEDKSAYWVPTLYSNGKAVDPVGGVIVYYGSSLKDPSRVQPFPEGFRMIAGNAKQQTDTPDKQGNHFWCAGIGGATGRTADGVMPICAPTAQLTYQLVFPQCWDGKHLDSPDHKAHVAHPVAGACPTTHPVPIPHLSFVFSYPHGMDTTNVTLASGSTFSMHGDFFNAWEPAAQAQRVRTCINQSAKCNAAGGF</sequence>
<evidence type="ECO:0000313" key="5">
    <source>
        <dbReference type="Proteomes" id="UP000029833"/>
    </source>
</evidence>
<dbReference type="EMBL" id="AXNT01000002">
    <property type="protein sequence ID" value="KGM03886.1"/>
    <property type="molecule type" value="Genomic_DNA"/>
</dbReference>
<dbReference type="PANTHER" id="PTHR43662:SF3">
    <property type="entry name" value="DOMAIN PROTEIN, PUTATIVE (AFU_ORTHOLOGUE AFUA_6G11970)-RELATED"/>
    <property type="match status" value="1"/>
</dbReference>
<dbReference type="InterPro" id="IPR018535">
    <property type="entry name" value="DUF1996"/>
</dbReference>
<dbReference type="AlphaFoldDB" id="A0A0A0BEX8"/>
<protein>
    <recommendedName>
        <fullName evidence="3">CBM6 domain-containing protein</fullName>
    </recommendedName>
</protein>